<name>A0A7Y9J7P1_9PSEU</name>
<dbReference type="AlphaFoldDB" id="A0A7Y9J7P1"/>
<keyword evidence="2" id="KW-1185">Reference proteome</keyword>
<dbReference type="InterPro" id="IPR029058">
    <property type="entry name" value="AB_hydrolase_fold"/>
</dbReference>
<protein>
    <recommendedName>
        <fullName evidence="3">Alpha/beta hydrolase family protein</fullName>
    </recommendedName>
</protein>
<organism evidence="1 2">
    <name type="scientific">Actinomycetospora corticicola</name>
    <dbReference type="NCBI Taxonomy" id="663602"/>
    <lineage>
        <taxon>Bacteria</taxon>
        <taxon>Bacillati</taxon>
        <taxon>Actinomycetota</taxon>
        <taxon>Actinomycetes</taxon>
        <taxon>Pseudonocardiales</taxon>
        <taxon>Pseudonocardiaceae</taxon>
        <taxon>Actinomycetospora</taxon>
    </lineage>
</organism>
<dbReference type="EMBL" id="JACCBN010000001">
    <property type="protein sequence ID" value="NYD38226.1"/>
    <property type="molecule type" value="Genomic_DNA"/>
</dbReference>
<sequence>MTRLAVMWVHGVEIADDRFADTSMDLLRAEFTRIAGVDADEALVLRTAFWAPVYERRQDKLLRRMGGQQAEGVFDVLDALGGATDRGSVTALLGLVASGLVRSLPGSPGFHFPTLRWLVVHYLGDAISYQAGAVDRTLYDRVHKVLARSLHDLATEAGDDAPVCVLAHSLGSVVASNFFYDLQATEGLHPDGSAGVAPEVAAELGDTPAERGETLGWLYTLGSPLALFAQRHPDFGTPITVPHPELDRLHPHVGGEWVNVWDPDDVIAAPIRPLNDAYARACVEDRAVAVGPWWLGWTPLVHPFYWNDVRVIRPIATQLAMAWHRLQEAPAHVTAG</sequence>
<reference evidence="1 2" key="1">
    <citation type="submission" date="2020-07" db="EMBL/GenBank/DDBJ databases">
        <title>Sequencing the genomes of 1000 actinobacteria strains.</title>
        <authorList>
            <person name="Klenk H.-P."/>
        </authorList>
    </citation>
    <scope>NUCLEOTIDE SEQUENCE [LARGE SCALE GENOMIC DNA]</scope>
    <source>
        <strain evidence="1 2">DSM 45772</strain>
    </source>
</reference>
<dbReference type="SUPFAM" id="SSF53474">
    <property type="entry name" value="alpha/beta-Hydrolases"/>
    <property type="match status" value="1"/>
</dbReference>
<evidence type="ECO:0000313" key="1">
    <source>
        <dbReference type="EMBL" id="NYD38226.1"/>
    </source>
</evidence>
<evidence type="ECO:0008006" key="3">
    <source>
        <dbReference type="Google" id="ProtNLM"/>
    </source>
</evidence>
<gene>
    <name evidence="1" type="ORF">BJ983_004328</name>
</gene>
<dbReference type="RefSeq" id="WP_179795704.1">
    <property type="nucleotide sequence ID" value="NZ_BAABHP010000020.1"/>
</dbReference>
<evidence type="ECO:0000313" key="2">
    <source>
        <dbReference type="Proteomes" id="UP000535890"/>
    </source>
</evidence>
<accession>A0A7Y9J7P1</accession>
<dbReference type="Proteomes" id="UP000535890">
    <property type="component" value="Unassembled WGS sequence"/>
</dbReference>
<proteinExistence type="predicted"/>
<comment type="caution">
    <text evidence="1">The sequence shown here is derived from an EMBL/GenBank/DDBJ whole genome shotgun (WGS) entry which is preliminary data.</text>
</comment>